<evidence type="ECO:0000313" key="4">
    <source>
        <dbReference type="EMBL" id="MEV0708463.1"/>
    </source>
</evidence>
<dbReference type="Gene3D" id="3.40.50.2300">
    <property type="match status" value="2"/>
</dbReference>
<dbReference type="InterPro" id="IPR051010">
    <property type="entry name" value="BCAA_transport"/>
</dbReference>
<protein>
    <submittedName>
        <fullName evidence="4">ABC transporter substrate-binding protein</fullName>
    </submittedName>
</protein>
<dbReference type="Pfam" id="PF13458">
    <property type="entry name" value="Peripla_BP_6"/>
    <property type="match status" value="1"/>
</dbReference>
<dbReference type="Proteomes" id="UP001551695">
    <property type="component" value="Unassembled WGS sequence"/>
</dbReference>
<dbReference type="InterPro" id="IPR028082">
    <property type="entry name" value="Peripla_BP_I"/>
</dbReference>
<dbReference type="EMBL" id="JBFAKC010000005">
    <property type="protein sequence ID" value="MEV0708463.1"/>
    <property type="molecule type" value="Genomic_DNA"/>
</dbReference>
<dbReference type="RefSeq" id="WP_157978937.1">
    <property type="nucleotide sequence ID" value="NZ_JBEXKW010000080.1"/>
</dbReference>
<name>A0ABV3FST7_9NOCA</name>
<proteinExistence type="inferred from homology"/>
<feature type="domain" description="Leucine-binding protein" evidence="3">
    <location>
        <begin position="35"/>
        <end position="360"/>
    </location>
</feature>
<keyword evidence="5" id="KW-1185">Reference proteome</keyword>
<reference evidence="4 5" key="1">
    <citation type="submission" date="2024-06" db="EMBL/GenBank/DDBJ databases">
        <title>The Natural Products Discovery Center: Release of the First 8490 Sequenced Strains for Exploring Actinobacteria Biosynthetic Diversity.</title>
        <authorList>
            <person name="Kalkreuter E."/>
            <person name="Kautsar S.A."/>
            <person name="Yang D."/>
            <person name="Bader C.D."/>
            <person name="Teijaro C.N."/>
            <person name="Fluegel L."/>
            <person name="Davis C.M."/>
            <person name="Simpson J.R."/>
            <person name="Lauterbach L."/>
            <person name="Steele A.D."/>
            <person name="Gui C."/>
            <person name="Meng S."/>
            <person name="Li G."/>
            <person name="Viehrig K."/>
            <person name="Ye F."/>
            <person name="Su P."/>
            <person name="Kiefer A.F."/>
            <person name="Nichols A."/>
            <person name="Cepeda A.J."/>
            <person name="Yan W."/>
            <person name="Fan B."/>
            <person name="Jiang Y."/>
            <person name="Adhikari A."/>
            <person name="Zheng C.-J."/>
            <person name="Schuster L."/>
            <person name="Cowan T.M."/>
            <person name="Smanski M.J."/>
            <person name="Chevrette M.G."/>
            <person name="De Carvalho L.P.S."/>
            <person name="Shen B."/>
        </authorList>
    </citation>
    <scope>NUCLEOTIDE SEQUENCE [LARGE SCALE GENOMIC DNA]</scope>
    <source>
        <strain evidence="4 5">NPDC050403</strain>
    </source>
</reference>
<evidence type="ECO:0000259" key="3">
    <source>
        <dbReference type="Pfam" id="PF13458"/>
    </source>
</evidence>
<dbReference type="PANTHER" id="PTHR30483">
    <property type="entry name" value="LEUCINE-SPECIFIC-BINDING PROTEIN"/>
    <property type="match status" value="1"/>
</dbReference>
<sequence>MTALLVSACASEAIDDAAVYSETTLLPVAAATGTPVKIGFISAEGGQVGQQLPDARAAAEAATQYVNNNLGGVAGRPIELIVCKEKEDPVSARDCANQLVAAGVSAVITPASGQGDAIVPVVTAAGIPYVTSVGPTASEMTTDKSFVLSGGIPATFSGAAKFAAKRGYRQVLMFVVDAGTVVTGVKILADPAFQGAGVGLTIVGIPVATPDTASRVSAALGQNPDAVYIVGDSTLCTSVLGAMGALDATADKLVTSTCVDQDVIEAAGPAVEGAYIFSTNDVTSNDPDTVTFRTVMAQYAPGTDIYGFAFSGYQPVLGLVRAMQSVPGDFTPDSVLHSLRAAKNVPIPLGSGLTFTCDGTQVFILPSVCGRGVIVSTVKNGKPSDAQVIE</sequence>
<dbReference type="InterPro" id="IPR028081">
    <property type="entry name" value="Leu-bd"/>
</dbReference>
<evidence type="ECO:0000256" key="2">
    <source>
        <dbReference type="ARBA" id="ARBA00022729"/>
    </source>
</evidence>
<accession>A0ABV3FST7</accession>
<evidence type="ECO:0000313" key="5">
    <source>
        <dbReference type="Proteomes" id="UP001551695"/>
    </source>
</evidence>
<comment type="caution">
    <text evidence="4">The sequence shown here is derived from an EMBL/GenBank/DDBJ whole genome shotgun (WGS) entry which is preliminary data.</text>
</comment>
<comment type="similarity">
    <text evidence="1">Belongs to the leucine-binding protein family.</text>
</comment>
<keyword evidence="2" id="KW-0732">Signal</keyword>
<dbReference type="SUPFAM" id="SSF53822">
    <property type="entry name" value="Periplasmic binding protein-like I"/>
    <property type="match status" value="1"/>
</dbReference>
<dbReference type="PANTHER" id="PTHR30483:SF6">
    <property type="entry name" value="PERIPLASMIC BINDING PROTEIN OF ABC TRANSPORTER FOR NATURAL AMINO ACIDS"/>
    <property type="match status" value="1"/>
</dbReference>
<gene>
    <name evidence="4" type="ORF">AB0I48_12930</name>
</gene>
<organism evidence="4 5">
    <name type="scientific">Nocardia aurea</name>
    <dbReference type="NCBI Taxonomy" id="2144174"/>
    <lineage>
        <taxon>Bacteria</taxon>
        <taxon>Bacillati</taxon>
        <taxon>Actinomycetota</taxon>
        <taxon>Actinomycetes</taxon>
        <taxon>Mycobacteriales</taxon>
        <taxon>Nocardiaceae</taxon>
        <taxon>Nocardia</taxon>
    </lineage>
</organism>
<evidence type="ECO:0000256" key="1">
    <source>
        <dbReference type="ARBA" id="ARBA00010062"/>
    </source>
</evidence>
<dbReference type="CDD" id="cd06341">
    <property type="entry name" value="PBP1_ABC_ligand_binding-like"/>
    <property type="match status" value="1"/>
</dbReference>